<comment type="caution">
    <text evidence="2">The sequence shown here is derived from an EMBL/GenBank/DDBJ whole genome shotgun (WGS) entry which is preliminary data.</text>
</comment>
<evidence type="ECO:0000313" key="3">
    <source>
        <dbReference type="Proteomes" id="UP000297777"/>
    </source>
</evidence>
<keyword evidence="1" id="KW-0732">Signal</keyword>
<reference evidence="2 3" key="1">
    <citation type="submission" date="2017-12" db="EMBL/GenBank/DDBJ databases">
        <title>Comparative genomics of Botrytis spp.</title>
        <authorList>
            <person name="Valero-Jimenez C.A."/>
            <person name="Tapia P."/>
            <person name="Veloso J."/>
            <person name="Silva-Moreno E."/>
            <person name="Staats M."/>
            <person name="Valdes J.H."/>
            <person name="Van Kan J.A.L."/>
        </authorList>
    </citation>
    <scope>NUCLEOTIDE SEQUENCE [LARGE SCALE GENOMIC DNA]</scope>
    <source>
        <strain evidence="2 3">Bt9001</strain>
    </source>
</reference>
<dbReference type="AlphaFoldDB" id="A0A4Z1EMU6"/>
<organism evidence="2 3">
    <name type="scientific">Botrytis tulipae</name>
    <dbReference type="NCBI Taxonomy" id="87230"/>
    <lineage>
        <taxon>Eukaryota</taxon>
        <taxon>Fungi</taxon>
        <taxon>Dikarya</taxon>
        <taxon>Ascomycota</taxon>
        <taxon>Pezizomycotina</taxon>
        <taxon>Leotiomycetes</taxon>
        <taxon>Helotiales</taxon>
        <taxon>Sclerotiniaceae</taxon>
        <taxon>Botrytis</taxon>
    </lineage>
</organism>
<sequence>MLVIILACIFYVAINVVCVSVCVASTTNSGQKAAAMSIINLIPLLRSPRLDLIMEILGLSIKTNSETHKTMITINRTIASKSTSRKRTGSSKEALIENLMAMDSMSTADLEDKAKDLLSAI</sequence>
<dbReference type="Proteomes" id="UP000297777">
    <property type="component" value="Unassembled WGS sequence"/>
</dbReference>
<keyword evidence="3" id="KW-1185">Reference proteome</keyword>
<evidence type="ECO:0000313" key="2">
    <source>
        <dbReference type="EMBL" id="TGO13675.1"/>
    </source>
</evidence>
<name>A0A4Z1EMU6_9HELO</name>
<gene>
    <name evidence="2" type="ORF">BTUL_0065g00310</name>
</gene>
<accession>A0A4Z1EMU6</accession>
<proteinExistence type="predicted"/>
<protein>
    <submittedName>
        <fullName evidence="2">Uncharacterized protein</fullName>
    </submittedName>
</protein>
<dbReference type="OrthoDB" id="4338738at2759"/>
<feature type="chain" id="PRO_5021462847" evidence="1">
    <location>
        <begin position="25"/>
        <end position="121"/>
    </location>
</feature>
<dbReference type="EMBL" id="PQXH01000065">
    <property type="protein sequence ID" value="TGO13675.1"/>
    <property type="molecule type" value="Genomic_DNA"/>
</dbReference>
<feature type="signal peptide" evidence="1">
    <location>
        <begin position="1"/>
        <end position="24"/>
    </location>
</feature>
<evidence type="ECO:0000256" key="1">
    <source>
        <dbReference type="SAM" id="SignalP"/>
    </source>
</evidence>